<keyword evidence="1" id="KW-0732">Signal</keyword>
<evidence type="ECO:0000256" key="1">
    <source>
        <dbReference type="SAM" id="SignalP"/>
    </source>
</evidence>
<dbReference type="RefSeq" id="WP_345580294.1">
    <property type="nucleotide sequence ID" value="NZ_BAAAXF010000047.1"/>
</dbReference>
<sequence>MAHMASAVRPAPWGPALLRFAASLCLVLTGALVAGCGTDAGSTPEQDVRRDAKVIRQYFPELGAFEEVVWTGELLGDARAAVPGPSDFRVSGMVRLTASDTRRLRSEYIWQGASEGPAVLAGIRPYVPGQADWKTSDEFTATVTEGRYAGSFHVDFQKNALVFDATNPRKKV</sequence>
<feature type="signal peptide" evidence="1">
    <location>
        <begin position="1"/>
        <end position="34"/>
    </location>
</feature>
<evidence type="ECO:0000313" key="3">
    <source>
        <dbReference type="Proteomes" id="UP001501455"/>
    </source>
</evidence>
<reference evidence="3" key="1">
    <citation type="journal article" date="2019" name="Int. J. Syst. Evol. Microbiol.">
        <title>The Global Catalogue of Microorganisms (GCM) 10K type strain sequencing project: providing services to taxonomists for standard genome sequencing and annotation.</title>
        <authorList>
            <consortium name="The Broad Institute Genomics Platform"/>
            <consortium name="The Broad Institute Genome Sequencing Center for Infectious Disease"/>
            <person name="Wu L."/>
            <person name="Ma J."/>
        </authorList>
    </citation>
    <scope>NUCLEOTIDE SEQUENCE [LARGE SCALE GENOMIC DNA]</scope>
    <source>
        <strain evidence="3">JCM 4816</strain>
    </source>
</reference>
<dbReference type="Proteomes" id="UP001501455">
    <property type="component" value="Unassembled WGS sequence"/>
</dbReference>
<name>A0ABP6TZ31_9ACTN</name>
<accession>A0ABP6TZ31</accession>
<evidence type="ECO:0000313" key="2">
    <source>
        <dbReference type="EMBL" id="GAA3499576.1"/>
    </source>
</evidence>
<proteinExistence type="predicted"/>
<gene>
    <name evidence="2" type="ORF">GCM10019016_066800</name>
</gene>
<dbReference type="EMBL" id="BAAAXF010000047">
    <property type="protein sequence ID" value="GAA3499576.1"/>
    <property type="molecule type" value="Genomic_DNA"/>
</dbReference>
<evidence type="ECO:0008006" key="4">
    <source>
        <dbReference type="Google" id="ProtNLM"/>
    </source>
</evidence>
<feature type="chain" id="PRO_5045159500" description="Lipoprotein" evidence="1">
    <location>
        <begin position="35"/>
        <end position="172"/>
    </location>
</feature>
<protein>
    <recommendedName>
        <fullName evidence="4">Lipoprotein</fullName>
    </recommendedName>
</protein>
<organism evidence="2 3">
    <name type="scientific">Streptomyces prasinosporus</name>
    <dbReference type="NCBI Taxonomy" id="68256"/>
    <lineage>
        <taxon>Bacteria</taxon>
        <taxon>Bacillati</taxon>
        <taxon>Actinomycetota</taxon>
        <taxon>Actinomycetes</taxon>
        <taxon>Kitasatosporales</taxon>
        <taxon>Streptomycetaceae</taxon>
        <taxon>Streptomyces</taxon>
        <taxon>Streptomyces albogriseolus group</taxon>
    </lineage>
</organism>
<comment type="caution">
    <text evidence="2">The sequence shown here is derived from an EMBL/GenBank/DDBJ whole genome shotgun (WGS) entry which is preliminary data.</text>
</comment>
<keyword evidence="3" id="KW-1185">Reference proteome</keyword>